<dbReference type="InterPro" id="IPR041249">
    <property type="entry name" value="HEPN_DZIP3"/>
</dbReference>
<dbReference type="Pfam" id="PF20720">
    <property type="entry name" value="nSTAND3"/>
    <property type="match status" value="1"/>
</dbReference>
<sequence length="424" mass="48568">MATPNYDSTSETTNLARIARIILGPCTDVLRAVLKKEMPPATLSQNLKTFLANLPRHKKPPISKTQEHIVYGGNYSHFDTTLLSFLLRNICSIPEHRLKWGNKPSPTDRSVSANIERLRLIRNDYYGHVANFSLPGPDFINQWNDLFGIVKELESYVGSSTDHQDAVTQLKSCSMDPEVEQNFIDRLLVVEKLQETVENLEHISEWKENEKVFLETHSFPSMLDKVRAQSYVTFVGVPGSGKTATARHIALKLQNEGYEILNIKDIKDIETYCDQHDPQVFVIDDVIGKFGLDNAAFSLLSRVWLHFLCDRYQFTQQVLFPVVHSIAQLRSIPTFPDTLLLTHRPHHPDYRTQESFPGNTWVTVMNVKKLFNINRQEETMRAKHHSSSLVKGKVAKFGRTAKFKHNQEKGRCYKCGVGFPVHYF</sequence>
<evidence type="ECO:0000259" key="1">
    <source>
        <dbReference type="Pfam" id="PF18738"/>
    </source>
</evidence>
<proteinExistence type="predicted"/>
<dbReference type="Gene3D" id="3.40.50.300">
    <property type="entry name" value="P-loop containing nucleotide triphosphate hydrolases"/>
    <property type="match status" value="1"/>
</dbReference>
<evidence type="ECO:0000313" key="3">
    <source>
        <dbReference type="EMBL" id="EKC38357.1"/>
    </source>
</evidence>
<dbReference type="InterPro" id="IPR027417">
    <property type="entry name" value="P-loop_NTPase"/>
</dbReference>
<dbReference type="InterPro" id="IPR049050">
    <property type="entry name" value="nSTAND3"/>
</dbReference>
<organism evidence="3">
    <name type="scientific">Magallana gigas</name>
    <name type="common">Pacific oyster</name>
    <name type="synonym">Crassostrea gigas</name>
    <dbReference type="NCBI Taxonomy" id="29159"/>
    <lineage>
        <taxon>Eukaryota</taxon>
        <taxon>Metazoa</taxon>
        <taxon>Spiralia</taxon>
        <taxon>Lophotrochozoa</taxon>
        <taxon>Mollusca</taxon>
        <taxon>Bivalvia</taxon>
        <taxon>Autobranchia</taxon>
        <taxon>Pteriomorphia</taxon>
        <taxon>Ostreida</taxon>
        <taxon>Ostreoidea</taxon>
        <taxon>Ostreidae</taxon>
        <taxon>Magallana</taxon>
    </lineage>
</organism>
<dbReference type="InParanoid" id="K1QNB5"/>
<dbReference type="HOGENOM" id="CLU_647688_0_0_1"/>
<name>K1QNB5_MAGGI</name>
<gene>
    <name evidence="3" type="ORF">CGI_10021795</name>
</gene>
<evidence type="ECO:0000259" key="2">
    <source>
        <dbReference type="Pfam" id="PF20720"/>
    </source>
</evidence>
<protein>
    <submittedName>
        <fullName evidence="3">Uncharacterized protein</fullName>
    </submittedName>
</protein>
<dbReference type="SUPFAM" id="SSF52540">
    <property type="entry name" value="P-loop containing nucleoside triphosphate hydrolases"/>
    <property type="match status" value="1"/>
</dbReference>
<dbReference type="EMBL" id="JH818278">
    <property type="protein sequence ID" value="EKC38357.1"/>
    <property type="molecule type" value="Genomic_DNA"/>
</dbReference>
<feature type="domain" description="DZIP3-like HEPN" evidence="1">
    <location>
        <begin position="43"/>
        <end position="182"/>
    </location>
</feature>
<dbReference type="AlphaFoldDB" id="K1QNB5"/>
<dbReference type="Pfam" id="PF18738">
    <property type="entry name" value="HEPN_DZIP3"/>
    <property type="match status" value="1"/>
</dbReference>
<accession>K1QNB5</accession>
<feature type="domain" description="Novel STAND NTPase 3" evidence="2">
    <location>
        <begin position="213"/>
        <end position="294"/>
    </location>
</feature>
<reference evidence="3" key="1">
    <citation type="journal article" date="2012" name="Nature">
        <title>The oyster genome reveals stress adaptation and complexity of shell formation.</title>
        <authorList>
            <person name="Zhang G."/>
            <person name="Fang X."/>
            <person name="Guo X."/>
            <person name="Li L."/>
            <person name="Luo R."/>
            <person name="Xu F."/>
            <person name="Yang P."/>
            <person name="Zhang L."/>
            <person name="Wang X."/>
            <person name="Qi H."/>
            <person name="Xiong Z."/>
            <person name="Que H."/>
            <person name="Xie Y."/>
            <person name="Holland P.W."/>
            <person name="Paps J."/>
            <person name="Zhu Y."/>
            <person name="Wu F."/>
            <person name="Chen Y."/>
            <person name="Wang J."/>
            <person name="Peng C."/>
            <person name="Meng J."/>
            <person name="Yang L."/>
            <person name="Liu J."/>
            <person name="Wen B."/>
            <person name="Zhang N."/>
            <person name="Huang Z."/>
            <person name="Zhu Q."/>
            <person name="Feng Y."/>
            <person name="Mount A."/>
            <person name="Hedgecock D."/>
            <person name="Xu Z."/>
            <person name="Liu Y."/>
            <person name="Domazet-Loso T."/>
            <person name="Du Y."/>
            <person name="Sun X."/>
            <person name="Zhang S."/>
            <person name="Liu B."/>
            <person name="Cheng P."/>
            <person name="Jiang X."/>
            <person name="Li J."/>
            <person name="Fan D."/>
            <person name="Wang W."/>
            <person name="Fu W."/>
            <person name="Wang T."/>
            <person name="Wang B."/>
            <person name="Zhang J."/>
            <person name="Peng Z."/>
            <person name="Li Y."/>
            <person name="Li N."/>
            <person name="Wang J."/>
            <person name="Chen M."/>
            <person name="He Y."/>
            <person name="Tan F."/>
            <person name="Song X."/>
            <person name="Zheng Q."/>
            <person name="Huang R."/>
            <person name="Yang H."/>
            <person name="Du X."/>
            <person name="Chen L."/>
            <person name="Yang M."/>
            <person name="Gaffney P.M."/>
            <person name="Wang S."/>
            <person name="Luo L."/>
            <person name="She Z."/>
            <person name="Ming Y."/>
            <person name="Huang W."/>
            <person name="Zhang S."/>
            <person name="Huang B."/>
            <person name="Zhang Y."/>
            <person name="Qu T."/>
            <person name="Ni P."/>
            <person name="Miao G."/>
            <person name="Wang J."/>
            <person name="Wang Q."/>
            <person name="Steinberg C.E."/>
            <person name="Wang H."/>
            <person name="Li N."/>
            <person name="Qian L."/>
            <person name="Zhang G."/>
            <person name="Li Y."/>
            <person name="Yang H."/>
            <person name="Liu X."/>
            <person name="Wang J."/>
            <person name="Yin Y."/>
            <person name="Wang J."/>
        </authorList>
    </citation>
    <scope>NUCLEOTIDE SEQUENCE [LARGE SCALE GENOMIC DNA]</scope>
    <source>
        <strain evidence="3">05x7-T-G4-1.051#20</strain>
    </source>
</reference>